<evidence type="ECO:0000313" key="2">
    <source>
        <dbReference type="EMBL" id="KAK7843502.1"/>
    </source>
</evidence>
<dbReference type="AlphaFoldDB" id="A0AAW0KWA8"/>
<name>A0AAW0KWA8_QUESU</name>
<protein>
    <submittedName>
        <fullName evidence="2">Uncharacterized protein</fullName>
    </submittedName>
</protein>
<proteinExistence type="predicted"/>
<accession>A0AAW0KWA8</accession>
<keyword evidence="1" id="KW-1133">Transmembrane helix</keyword>
<reference evidence="2 3" key="1">
    <citation type="journal article" date="2018" name="Sci. Data">
        <title>The draft genome sequence of cork oak.</title>
        <authorList>
            <person name="Ramos A.M."/>
            <person name="Usie A."/>
            <person name="Barbosa P."/>
            <person name="Barros P.M."/>
            <person name="Capote T."/>
            <person name="Chaves I."/>
            <person name="Simoes F."/>
            <person name="Abreu I."/>
            <person name="Carrasquinho I."/>
            <person name="Faro C."/>
            <person name="Guimaraes J.B."/>
            <person name="Mendonca D."/>
            <person name="Nobrega F."/>
            <person name="Rodrigues L."/>
            <person name="Saibo N.J.M."/>
            <person name="Varela M.C."/>
            <person name="Egas C."/>
            <person name="Matos J."/>
            <person name="Miguel C.M."/>
            <person name="Oliveira M.M."/>
            <person name="Ricardo C.P."/>
            <person name="Goncalves S."/>
        </authorList>
    </citation>
    <scope>NUCLEOTIDE SEQUENCE [LARGE SCALE GENOMIC DNA]</scope>
    <source>
        <strain evidence="3">cv. HL8</strain>
    </source>
</reference>
<organism evidence="2 3">
    <name type="scientific">Quercus suber</name>
    <name type="common">Cork oak</name>
    <dbReference type="NCBI Taxonomy" id="58331"/>
    <lineage>
        <taxon>Eukaryota</taxon>
        <taxon>Viridiplantae</taxon>
        <taxon>Streptophyta</taxon>
        <taxon>Embryophyta</taxon>
        <taxon>Tracheophyta</taxon>
        <taxon>Spermatophyta</taxon>
        <taxon>Magnoliopsida</taxon>
        <taxon>eudicotyledons</taxon>
        <taxon>Gunneridae</taxon>
        <taxon>Pentapetalae</taxon>
        <taxon>rosids</taxon>
        <taxon>fabids</taxon>
        <taxon>Fagales</taxon>
        <taxon>Fagaceae</taxon>
        <taxon>Quercus</taxon>
    </lineage>
</organism>
<keyword evidence="1" id="KW-0472">Membrane</keyword>
<keyword evidence="3" id="KW-1185">Reference proteome</keyword>
<keyword evidence="1" id="KW-0812">Transmembrane</keyword>
<dbReference type="Proteomes" id="UP000237347">
    <property type="component" value="Unassembled WGS sequence"/>
</dbReference>
<feature type="transmembrane region" description="Helical" evidence="1">
    <location>
        <begin position="12"/>
        <end position="29"/>
    </location>
</feature>
<dbReference type="EMBL" id="PKMF04000202">
    <property type="protein sequence ID" value="KAK7843502.1"/>
    <property type="molecule type" value="Genomic_DNA"/>
</dbReference>
<comment type="caution">
    <text evidence="2">The sequence shown here is derived from an EMBL/GenBank/DDBJ whole genome shotgun (WGS) entry which is preliminary data.</text>
</comment>
<evidence type="ECO:0000256" key="1">
    <source>
        <dbReference type="SAM" id="Phobius"/>
    </source>
</evidence>
<gene>
    <name evidence="2" type="ORF">CFP56_012477</name>
</gene>
<evidence type="ECO:0000313" key="3">
    <source>
        <dbReference type="Proteomes" id="UP000237347"/>
    </source>
</evidence>
<sequence length="115" mass="12527">MSETETIEEVNTLGGAVAAVALGYLLAHARRKFFPNPLAAAEQARLAAIHRIIREKGEAAKSMTLGEVAKELRVYGGMWPAMADYEGNHCMKSGYFMSHVQAEPKDAFAVGKNLF</sequence>